<sequence>MQIFSLLSDILLLSATLGMALWCHLLTRRLRGFDDAEKGPGAAIADLKVQVDALAERVAATTRATDAAAESLRAAIVAADDRTGRMEMLMISLGDLEDRGAERLAEAAMVDVAVGPIPGFRAARTGDAAGSGR</sequence>
<gene>
    <name evidence="1" type="ORF">JAN5088_02027</name>
</gene>
<dbReference type="AlphaFoldDB" id="A0A0M6XQ08"/>
<dbReference type="Proteomes" id="UP000048908">
    <property type="component" value="Unassembled WGS sequence"/>
</dbReference>
<dbReference type="EMBL" id="CXPG01000020">
    <property type="protein sequence ID" value="CTQ33246.1"/>
    <property type="molecule type" value="Genomic_DNA"/>
</dbReference>
<name>A0A0M6XQ08_9RHOB</name>
<evidence type="ECO:0000313" key="2">
    <source>
        <dbReference type="Proteomes" id="UP000048908"/>
    </source>
</evidence>
<organism evidence="1 2">
    <name type="scientific">Jannaschia rubra</name>
    <dbReference type="NCBI Taxonomy" id="282197"/>
    <lineage>
        <taxon>Bacteria</taxon>
        <taxon>Pseudomonadati</taxon>
        <taxon>Pseudomonadota</taxon>
        <taxon>Alphaproteobacteria</taxon>
        <taxon>Rhodobacterales</taxon>
        <taxon>Roseobacteraceae</taxon>
        <taxon>Jannaschia</taxon>
    </lineage>
</organism>
<protein>
    <submittedName>
        <fullName evidence="1">Uncharacterized protein</fullName>
    </submittedName>
</protein>
<dbReference type="RefSeq" id="WP_055682679.1">
    <property type="nucleotide sequence ID" value="NZ_CANMUL010000001.1"/>
</dbReference>
<keyword evidence="2" id="KW-1185">Reference proteome</keyword>
<dbReference type="STRING" id="282197.SAMN04488517_10275"/>
<accession>A0A0M6XQ08</accession>
<proteinExistence type="predicted"/>
<reference evidence="1 2" key="1">
    <citation type="submission" date="2015-07" db="EMBL/GenBank/DDBJ databases">
        <authorList>
            <person name="Noorani M."/>
        </authorList>
    </citation>
    <scope>NUCLEOTIDE SEQUENCE [LARGE SCALE GENOMIC DNA]</scope>
    <source>
        <strain evidence="1 2">CECT 5088</strain>
    </source>
</reference>
<evidence type="ECO:0000313" key="1">
    <source>
        <dbReference type="EMBL" id="CTQ33246.1"/>
    </source>
</evidence>
<dbReference type="OrthoDB" id="7630018at2"/>